<dbReference type="AlphaFoldDB" id="K4DGK0"/>
<dbReference type="EnsemblPlants" id="Solyc12g087790.1.1">
    <property type="protein sequence ID" value="Solyc12g087790.1.1"/>
    <property type="gene ID" value="Solyc12g087790.1"/>
</dbReference>
<evidence type="ECO:0000256" key="1">
    <source>
        <dbReference type="SAM" id="MobiDB-lite"/>
    </source>
</evidence>
<dbReference type="HOGENOM" id="CLU_3110074_0_0_1"/>
<name>K4DGK0_SOLLC</name>
<feature type="region of interest" description="Disordered" evidence="1">
    <location>
        <begin position="1"/>
        <end position="32"/>
    </location>
</feature>
<dbReference type="PaxDb" id="4081-Solyc12g087790.1.1"/>
<accession>K4DGK0</accession>
<protein>
    <submittedName>
        <fullName evidence="2">Uncharacterized protein</fullName>
    </submittedName>
</protein>
<evidence type="ECO:0000313" key="2">
    <source>
        <dbReference type="EnsemblPlants" id="Solyc12g087790.1.1"/>
    </source>
</evidence>
<feature type="compositionally biased region" description="Low complexity" evidence="1">
    <location>
        <begin position="1"/>
        <end position="16"/>
    </location>
</feature>
<dbReference type="Gramene" id="Solyc12g087790.1.1">
    <property type="protein sequence ID" value="Solyc12g087790.1.1"/>
    <property type="gene ID" value="Solyc12g087790.1"/>
</dbReference>
<keyword evidence="3" id="KW-1185">Reference proteome</keyword>
<proteinExistence type="predicted"/>
<reference evidence="2" key="1">
    <citation type="journal article" date="2012" name="Nature">
        <title>The tomato genome sequence provides insights into fleshy fruit evolution.</title>
        <authorList>
            <consortium name="Tomato Genome Consortium"/>
        </authorList>
    </citation>
    <scope>NUCLEOTIDE SEQUENCE [LARGE SCALE GENOMIC DNA]</scope>
    <source>
        <strain evidence="2">cv. Heinz 1706</strain>
    </source>
</reference>
<evidence type="ECO:0000313" key="3">
    <source>
        <dbReference type="Proteomes" id="UP000004994"/>
    </source>
</evidence>
<dbReference type="InParanoid" id="K4DGK0"/>
<reference evidence="2" key="2">
    <citation type="submission" date="2015-06" db="UniProtKB">
        <authorList>
            <consortium name="EnsemblPlants"/>
        </authorList>
    </citation>
    <scope>IDENTIFICATION</scope>
    <source>
        <strain evidence="2">cv. Heinz 1706</strain>
    </source>
</reference>
<dbReference type="Proteomes" id="UP000004994">
    <property type="component" value="Chromosome 12"/>
</dbReference>
<organism evidence="2">
    <name type="scientific">Solanum lycopersicum</name>
    <name type="common">Tomato</name>
    <name type="synonym">Lycopersicon esculentum</name>
    <dbReference type="NCBI Taxonomy" id="4081"/>
    <lineage>
        <taxon>Eukaryota</taxon>
        <taxon>Viridiplantae</taxon>
        <taxon>Streptophyta</taxon>
        <taxon>Embryophyta</taxon>
        <taxon>Tracheophyta</taxon>
        <taxon>Spermatophyta</taxon>
        <taxon>Magnoliopsida</taxon>
        <taxon>eudicotyledons</taxon>
        <taxon>Gunneridae</taxon>
        <taxon>Pentapetalae</taxon>
        <taxon>asterids</taxon>
        <taxon>lamiids</taxon>
        <taxon>Solanales</taxon>
        <taxon>Solanaceae</taxon>
        <taxon>Solanoideae</taxon>
        <taxon>Solaneae</taxon>
        <taxon>Solanum</taxon>
        <taxon>Solanum subgen. Lycopersicon</taxon>
    </lineage>
</organism>
<sequence>MDGGEAAPEGDDAGVSAVGGAGGDANGEDAVVGGFKMPEMLPVPVRKQIRQ</sequence>